<dbReference type="SUPFAM" id="SSF75304">
    <property type="entry name" value="Amidase signature (AS) enzymes"/>
    <property type="match status" value="1"/>
</dbReference>
<dbReference type="PANTHER" id="PTHR11895:SF7">
    <property type="entry name" value="GLUTAMYL-TRNA(GLN) AMIDOTRANSFERASE SUBUNIT A, MITOCHONDRIAL"/>
    <property type="match status" value="1"/>
</dbReference>
<dbReference type="InterPro" id="IPR036928">
    <property type="entry name" value="AS_sf"/>
</dbReference>
<dbReference type="EMBL" id="CASHTH010003504">
    <property type="protein sequence ID" value="CAI8045749.1"/>
    <property type="molecule type" value="Genomic_DNA"/>
</dbReference>
<evidence type="ECO:0000313" key="3">
    <source>
        <dbReference type="Proteomes" id="UP001174909"/>
    </source>
</evidence>
<feature type="domain" description="Amidase" evidence="1">
    <location>
        <begin position="3"/>
        <end position="218"/>
    </location>
</feature>
<dbReference type="Gene3D" id="3.90.1300.10">
    <property type="entry name" value="Amidase signature (AS) domain"/>
    <property type="match status" value="1"/>
</dbReference>
<dbReference type="Proteomes" id="UP001174909">
    <property type="component" value="Unassembled WGS sequence"/>
</dbReference>
<keyword evidence="3" id="KW-1185">Reference proteome</keyword>
<protein>
    <submittedName>
        <fullName evidence="2">Amidase AF_1954</fullName>
    </submittedName>
</protein>
<gene>
    <name evidence="2" type="ORF">GBAR_LOCUS25307</name>
</gene>
<reference evidence="2" key="1">
    <citation type="submission" date="2023-03" db="EMBL/GenBank/DDBJ databases">
        <authorList>
            <person name="Steffen K."/>
            <person name="Cardenas P."/>
        </authorList>
    </citation>
    <scope>NUCLEOTIDE SEQUENCE</scope>
</reference>
<feature type="non-terminal residue" evidence="2">
    <location>
        <position position="1"/>
    </location>
</feature>
<feature type="domain" description="Amidase" evidence="1">
    <location>
        <begin position="255"/>
        <end position="349"/>
    </location>
</feature>
<proteinExistence type="predicted"/>
<dbReference type="Pfam" id="PF01425">
    <property type="entry name" value="Amidase"/>
    <property type="match status" value="2"/>
</dbReference>
<sequence length="398" mass="42367">MTATRGIRTTRGSLLTADWVPDFDAPLVERLRDAGMVLLGKTNTPEIGWKGDSGNRVVGPTHNPWRHGRTPGGSSGGAAAAVVAGMGVLAQGTDGAGSIRIPAGFSGAFGFKPSWGRVPQYPASVVETLSHAGPITRTVGDAVRMLEVMAGPDARDRTSMPAEPLALDDIEAGVDGLRVAWSPDLGYAAVDAQVVETAQAAACRFADLGCTIEEAHPAGEDPWRLIHVLSPIASIRACAPSSKRGFGFRGTDVANAYIERNAYYHQWREFYESYDLLLTPTLPVTAFAAGDDHPGSIAGRDTTYLSWTAFTYPVNLTGLPAASVPCGRVDGLPVGLQIIGGWRQDRTVLRAARAFEQLAPGATSARFSDLGEKLNQQLTYFRVPQCRQLGKRAILVVQ</sequence>
<evidence type="ECO:0000259" key="1">
    <source>
        <dbReference type="Pfam" id="PF01425"/>
    </source>
</evidence>
<name>A0AA35TD39_GEOBA</name>
<dbReference type="GO" id="GO:0003824">
    <property type="term" value="F:catalytic activity"/>
    <property type="evidence" value="ECO:0007669"/>
    <property type="project" value="InterPro"/>
</dbReference>
<comment type="caution">
    <text evidence="2">The sequence shown here is derived from an EMBL/GenBank/DDBJ whole genome shotgun (WGS) entry which is preliminary data.</text>
</comment>
<accession>A0AA35TD39</accession>
<dbReference type="InterPro" id="IPR023631">
    <property type="entry name" value="Amidase_dom"/>
</dbReference>
<dbReference type="PANTHER" id="PTHR11895">
    <property type="entry name" value="TRANSAMIDASE"/>
    <property type="match status" value="1"/>
</dbReference>
<dbReference type="AlphaFoldDB" id="A0AA35TD39"/>
<organism evidence="2 3">
    <name type="scientific">Geodia barretti</name>
    <name type="common">Barrett's horny sponge</name>
    <dbReference type="NCBI Taxonomy" id="519541"/>
    <lineage>
        <taxon>Eukaryota</taxon>
        <taxon>Metazoa</taxon>
        <taxon>Porifera</taxon>
        <taxon>Demospongiae</taxon>
        <taxon>Heteroscleromorpha</taxon>
        <taxon>Tetractinellida</taxon>
        <taxon>Astrophorina</taxon>
        <taxon>Geodiidae</taxon>
        <taxon>Geodia</taxon>
    </lineage>
</organism>
<dbReference type="InterPro" id="IPR000120">
    <property type="entry name" value="Amidase"/>
</dbReference>
<evidence type="ECO:0000313" key="2">
    <source>
        <dbReference type="EMBL" id="CAI8045749.1"/>
    </source>
</evidence>